<dbReference type="Proteomes" id="UP000043764">
    <property type="component" value="Unassembled WGS sequence"/>
</dbReference>
<dbReference type="InterPro" id="IPR058530">
    <property type="entry name" value="Baseplate_J-like_C"/>
</dbReference>
<protein>
    <submittedName>
        <fullName evidence="3">Baseplate assembly protein</fullName>
    </submittedName>
</protein>
<dbReference type="PIRSF" id="PIRSF020481">
    <property type="entry name" value="BAP"/>
    <property type="match status" value="1"/>
</dbReference>
<name>A0A0H5CXY1_9RHOB</name>
<reference evidence="4" key="1">
    <citation type="submission" date="2015-05" db="EMBL/GenBank/DDBJ databases">
        <authorList>
            <person name="Rodrigo-Torres Lidia"/>
            <person name="Arahal R.David."/>
        </authorList>
    </citation>
    <scope>NUCLEOTIDE SEQUENCE [LARGE SCALE GENOMIC DNA]</scope>
    <source>
        <strain evidence="4">CECT 7321</strain>
    </source>
</reference>
<feature type="domain" description="Baseplate J-like C-terminal" evidence="2">
    <location>
        <begin position="240"/>
        <end position="307"/>
    </location>
</feature>
<keyword evidence="4" id="KW-1185">Reference proteome</keyword>
<dbReference type="Pfam" id="PF26079">
    <property type="entry name" value="Baseplate_J_C"/>
    <property type="match status" value="1"/>
</dbReference>
<gene>
    <name evidence="3" type="ORF">NIT7321_00585</name>
</gene>
<dbReference type="InterPro" id="IPR058531">
    <property type="entry name" value="Baseplate_J_M"/>
</dbReference>
<dbReference type="RefSeq" id="WP_050672532.1">
    <property type="nucleotide sequence ID" value="NZ_CVRL01000006.1"/>
</dbReference>
<evidence type="ECO:0000313" key="4">
    <source>
        <dbReference type="Proteomes" id="UP000043764"/>
    </source>
</evidence>
<dbReference type="InterPro" id="IPR014507">
    <property type="entry name" value="Baseplate_assembly_J_pred"/>
</dbReference>
<sequence>MTRFAALDLAALPQPEILQGQGYDAILAARLNELEVRAAEDLGPEAAAQVMATARNVAASPLRALNEAAAARELYADNRMIEAIRSVYLALAGGPALDQLGAERGVVRKVLDGSDPDSPVYEGDGPFRARIQLAIEAWSPFGGEGAYIFWALQADDRVVDVAVYGPNDNIDPPIPPAEPKLVVLSSEDGGVASEGLLSVVRGACVQDKRRPVGDLLSVVSARPVPFHVEAILHVEAPNSSSAVEAAARDALQGYLQGRLRIGRTVYLSSLAAALSVPGVVDVEVIAPFANIEAGPFDAPHCEGVSISLSEAADGWRNV</sequence>
<evidence type="ECO:0000313" key="3">
    <source>
        <dbReference type="EMBL" id="CRL09751.1"/>
    </source>
</evidence>
<dbReference type="AlphaFoldDB" id="A0A0H5CXY1"/>
<evidence type="ECO:0000259" key="1">
    <source>
        <dbReference type="Pfam" id="PF26078"/>
    </source>
</evidence>
<dbReference type="Pfam" id="PF26078">
    <property type="entry name" value="Baseplate_J_M"/>
    <property type="match status" value="1"/>
</dbReference>
<feature type="domain" description="Baseplate J-like central" evidence="1">
    <location>
        <begin position="142"/>
        <end position="219"/>
    </location>
</feature>
<organism evidence="3 4">
    <name type="scientific">Phaeobacter italicus</name>
    <dbReference type="NCBI Taxonomy" id="481446"/>
    <lineage>
        <taxon>Bacteria</taxon>
        <taxon>Pseudomonadati</taxon>
        <taxon>Pseudomonadota</taxon>
        <taxon>Alphaproteobacteria</taxon>
        <taxon>Rhodobacterales</taxon>
        <taxon>Roseobacteraceae</taxon>
        <taxon>Phaeobacter</taxon>
    </lineage>
</organism>
<evidence type="ECO:0000259" key="2">
    <source>
        <dbReference type="Pfam" id="PF26079"/>
    </source>
</evidence>
<dbReference type="EMBL" id="CVRL01000006">
    <property type="protein sequence ID" value="CRL09751.1"/>
    <property type="molecule type" value="Genomic_DNA"/>
</dbReference>
<accession>A0A0H5CXY1</accession>
<proteinExistence type="predicted"/>